<keyword evidence="4" id="KW-1185">Reference proteome</keyword>
<feature type="compositionally biased region" description="Acidic residues" evidence="1">
    <location>
        <begin position="192"/>
        <end position="204"/>
    </location>
</feature>
<proteinExistence type="predicted"/>
<feature type="region of interest" description="Disordered" evidence="1">
    <location>
        <begin position="180"/>
        <end position="223"/>
    </location>
</feature>
<dbReference type="RefSeq" id="WP_002685499.1">
    <property type="nucleotide sequence ID" value="NZ_JH600070.1"/>
</dbReference>
<evidence type="ECO:0000313" key="4">
    <source>
        <dbReference type="Proteomes" id="UP000005744"/>
    </source>
</evidence>
<sequence>MLSRPLLKMCLTTLLCLCSGLFTVVYADTKISFQDVQGVGTSDNTLQIKNMRVDFTIDDPVISGVRQTVSAYYNITFRFDPVTLQLVPLMETMSANCVTVPIRVMNSQTNTPLIGARVVINEMEKLTDVNGFVLFEGVTSGQQVISITANDFETSYQEINTQCGASPQLDIYLRPVAITNPDDGVDNGAGGEDVDTPTEPEPDPDTNTGGEVETPKPDDTPIVSENVPTLIRIQLNWGDSPRDLDAHLTGPELGLAASYSNDQDRFHVYFGNKTTSVAQLDTGEFSNTKPEVVTIFPPVGEKQLRAGTYRFMVQHFAGSGSIITANAEVRLQIGDGGEQIFTPTLEGANALSSASTDVWTVFELRVNTSGHVEVIPLQQYETGVNPSSVRSGNN</sequence>
<dbReference type="SUPFAM" id="SSF49464">
    <property type="entry name" value="Carboxypeptidase regulatory domain-like"/>
    <property type="match status" value="1"/>
</dbReference>
<evidence type="ECO:0008006" key="5">
    <source>
        <dbReference type="Google" id="ProtNLM"/>
    </source>
</evidence>
<evidence type="ECO:0000256" key="1">
    <source>
        <dbReference type="SAM" id="MobiDB-lite"/>
    </source>
</evidence>
<dbReference type="HOGENOM" id="CLU_699544_0_0_6"/>
<evidence type="ECO:0000256" key="2">
    <source>
        <dbReference type="SAM" id="SignalP"/>
    </source>
</evidence>
<feature type="signal peptide" evidence="2">
    <location>
        <begin position="1"/>
        <end position="27"/>
    </location>
</feature>
<dbReference type="AlphaFoldDB" id="I3CFV6"/>
<protein>
    <recommendedName>
        <fullName evidence="5">Cohesin domain-containing protein</fullName>
    </recommendedName>
</protein>
<reference evidence="3 4" key="1">
    <citation type="submission" date="2011-11" db="EMBL/GenBank/DDBJ databases">
        <title>Improved High-Quality Draft sequence of Beggiatoa alba B18lD.</title>
        <authorList>
            <consortium name="US DOE Joint Genome Institute"/>
            <person name="Lucas S."/>
            <person name="Han J."/>
            <person name="Lapidus A."/>
            <person name="Cheng J.-F."/>
            <person name="Goodwin L."/>
            <person name="Pitluck S."/>
            <person name="Peters L."/>
            <person name="Mikhailova N."/>
            <person name="Held B."/>
            <person name="Detter J.C."/>
            <person name="Han C."/>
            <person name="Tapia R."/>
            <person name="Land M."/>
            <person name="Hauser L."/>
            <person name="Kyrpides N."/>
            <person name="Ivanova N."/>
            <person name="Pagani I."/>
            <person name="Samuel K."/>
            <person name="Teske A."/>
            <person name="Mueller J."/>
            <person name="Woyke T."/>
        </authorList>
    </citation>
    <scope>NUCLEOTIDE SEQUENCE [LARGE SCALE GENOMIC DNA]</scope>
    <source>
        <strain evidence="3 4">B18LD</strain>
    </source>
</reference>
<evidence type="ECO:0000313" key="3">
    <source>
        <dbReference type="EMBL" id="EIJ42499.1"/>
    </source>
</evidence>
<accession>I3CFV6</accession>
<name>I3CFV6_9GAMM</name>
<dbReference type="STRING" id="395493.BegalDRAFT_1620"/>
<feature type="chain" id="PRO_5003668893" description="Cohesin domain-containing protein" evidence="2">
    <location>
        <begin position="28"/>
        <end position="394"/>
    </location>
</feature>
<dbReference type="OrthoDB" id="5624957at2"/>
<keyword evidence="2" id="KW-0732">Signal</keyword>
<organism evidence="3 4">
    <name type="scientific">Beggiatoa alba B18LD</name>
    <dbReference type="NCBI Taxonomy" id="395493"/>
    <lineage>
        <taxon>Bacteria</taxon>
        <taxon>Pseudomonadati</taxon>
        <taxon>Pseudomonadota</taxon>
        <taxon>Gammaproteobacteria</taxon>
        <taxon>Thiotrichales</taxon>
        <taxon>Thiotrichaceae</taxon>
        <taxon>Beggiatoa</taxon>
    </lineage>
</organism>
<dbReference type="EMBL" id="JH600070">
    <property type="protein sequence ID" value="EIJ42499.1"/>
    <property type="molecule type" value="Genomic_DNA"/>
</dbReference>
<dbReference type="Proteomes" id="UP000005744">
    <property type="component" value="Unassembled WGS sequence"/>
</dbReference>
<gene>
    <name evidence="3" type="ORF">BegalDRAFT_1620</name>
</gene>
<dbReference type="InterPro" id="IPR008969">
    <property type="entry name" value="CarboxyPept-like_regulatory"/>
</dbReference>
<dbReference type="eggNOG" id="COG4676">
    <property type="taxonomic scope" value="Bacteria"/>
</dbReference>